<evidence type="ECO:0000256" key="4">
    <source>
        <dbReference type="ARBA" id="ARBA00022729"/>
    </source>
</evidence>
<feature type="signal peptide" evidence="10">
    <location>
        <begin position="1"/>
        <end position="22"/>
    </location>
</feature>
<keyword evidence="5 12" id="KW-0378">Hydrolase</keyword>
<dbReference type="SUPFAM" id="SSF51445">
    <property type="entry name" value="(Trans)glycosidases"/>
    <property type="match status" value="1"/>
</dbReference>
<dbReference type="InterPro" id="IPR001547">
    <property type="entry name" value="Glyco_hydro_5"/>
</dbReference>
<dbReference type="OrthoDB" id="62120at2759"/>
<name>A0A2G5BCM9_COERN</name>
<evidence type="ECO:0000256" key="3">
    <source>
        <dbReference type="ARBA" id="ARBA00022525"/>
    </source>
</evidence>
<dbReference type="STRING" id="763665.A0A2G5BCM9"/>
<comment type="subcellular location">
    <subcellularLocation>
        <location evidence="1">Secreted</location>
    </subcellularLocation>
</comment>
<evidence type="ECO:0000256" key="10">
    <source>
        <dbReference type="SAM" id="SignalP"/>
    </source>
</evidence>
<reference evidence="12 13" key="1">
    <citation type="journal article" date="2015" name="Genome Biol. Evol.">
        <title>Phylogenomic analyses indicate that early fungi evolved digesting cell walls of algal ancestors of land plants.</title>
        <authorList>
            <person name="Chang Y."/>
            <person name="Wang S."/>
            <person name="Sekimoto S."/>
            <person name="Aerts A.L."/>
            <person name="Choi C."/>
            <person name="Clum A."/>
            <person name="LaButti K.M."/>
            <person name="Lindquist E.A."/>
            <person name="Yee Ngan C."/>
            <person name="Ohm R.A."/>
            <person name="Salamov A.A."/>
            <person name="Grigoriev I.V."/>
            <person name="Spatafora J.W."/>
            <person name="Berbee M.L."/>
        </authorList>
    </citation>
    <scope>NUCLEOTIDE SEQUENCE [LARGE SCALE GENOMIC DNA]</scope>
    <source>
        <strain evidence="12 13">NRRL 1564</strain>
    </source>
</reference>
<evidence type="ECO:0000256" key="2">
    <source>
        <dbReference type="ARBA" id="ARBA00005641"/>
    </source>
</evidence>
<gene>
    <name evidence="12" type="ORF">COEREDRAFT_81110</name>
</gene>
<keyword evidence="7" id="KW-0961">Cell wall biogenesis/degradation</keyword>
<dbReference type="InterPro" id="IPR050386">
    <property type="entry name" value="Glycosyl_hydrolase_5"/>
</dbReference>
<proteinExistence type="inferred from homology"/>
<sequence>MRLWQAVYLAVHAAVPINIAAGEPVYQPLHVNQQIQGPLIPYTNGLSPSLEAIRPQIVHEPQQIIQSANPSAMMQILSNHLSSSHSPVLAHHKGRLNTDSHQSLPQPGNNDKTFQDSNNWDEPDAVLKQYGGGSNALVYAEAPMGKVRNAQRRPVLQLNSDRGMLAADSWPIIVDSLDAAAPESQESKAITSVNLAAQPKRVIRQLPLSSHRKRKCKKALSPTITSETGIDSAVSISQPNMTPAIDSIILSTPMSASPLISSYVDKTSAEANTQNIIRVTNPAIPPAGYPGTSQNSLSNIRNNPNGGANTRYRGNRIVHGVNIGGFLVPEFWITPSLIANIPDPKPVDYLQLCKRLGQEETLSLMRIHWENWVSESEVQRLAGAGLTHLRIPVGHWEFVDSGEGYVGGGLPYFKRLVYWANKYGLRVIPDMHTAPGSQNGFDNSGTAGGVNWTNDPNNVELSKRALQGMLKFLASDPVLLATVDGVDLLNEPMIDALDFQKLWEYDTVGYTLVSTLLKKTPPVVSIIDRGFKDYSWWKPRWPNEWNSKNIDAWLDAHLYHVFDHNIDNWSLEQHLNLVCQNGRDLHASSSYFPIIVGEWSLALPQNALNGRENEARRKFAEAQLDAYEQGGAGWVFWCFKTENSPEWSFLDALDRSWIPQPLSSRNFPSSC</sequence>
<evidence type="ECO:0000259" key="11">
    <source>
        <dbReference type="Pfam" id="PF00150"/>
    </source>
</evidence>
<organism evidence="12 13">
    <name type="scientific">Coemansia reversa (strain ATCC 12441 / NRRL 1564)</name>
    <dbReference type="NCBI Taxonomy" id="763665"/>
    <lineage>
        <taxon>Eukaryota</taxon>
        <taxon>Fungi</taxon>
        <taxon>Fungi incertae sedis</taxon>
        <taxon>Zoopagomycota</taxon>
        <taxon>Kickxellomycotina</taxon>
        <taxon>Kickxellomycetes</taxon>
        <taxon>Kickxellales</taxon>
        <taxon>Kickxellaceae</taxon>
        <taxon>Coemansia</taxon>
    </lineage>
</organism>
<keyword evidence="4 10" id="KW-0732">Signal</keyword>
<evidence type="ECO:0000256" key="9">
    <source>
        <dbReference type="ARBA" id="ARBA00038929"/>
    </source>
</evidence>
<dbReference type="Proteomes" id="UP000242474">
    <property type="component" value="Unassembled WGS sequence"/>
</dbReference>
<dbReference type="AlphaFoldDB" id="A0A2G5BCM9"/>
<keyword evidence="13" id="KW-1185">Reference proteome</keyword>
<evidence type="ECO:0000256" key="5">
    <source>
        <dbReference type="ARBA" id="ARBA00022801"/>
    </source>
</evidence>
<dbReference type="Gene3D" id="3.20.20.80">
    <property type="entry name" value="Glycosidases"/>
    <property type="match status" value="1"/>
</dbReference>
<dbReference type="GO" id="GO:0004338">
    <property type="term" value="F:glucan exo-1,3-beta-glucosidase activity"/>
    <property type="evidence" value="ECO:0007669"/>
    <property type="project" value="UniProtKB-EC"/>
</dbReference>
<dbReference type="GO" id="GO:0071555">
    <property type="term" value="P:cell wall organization"/>
    <property type="evidence" value="ECO:0007669"/>
    <property type="project" value="UniProtKB-KW"/>
</dbReference>
<dbReference type="PANTHER" id="PTHR31297">
    <property type="entry name" value="GLUCAN ENDO-1,6-BETA-GLUCOSIDASE B"/>
    <property type="match status" value="1"/>
</dbReference>
<feature type="chain" id="PRO_5013545541" description="glucan 1,3-beta-glucosidase" evidence="10">
    <location>
        <begin position="23"/>
        <end position="671"/>
    </location>
</feature>
<evidence type="ECO:0000256" key="1">
    <source>
        <dbReference type="ARBA" id="ARBA00004613"/>
    </source>
</evidence>
<dbReference type="GO" id="GO:0009986">
    <property type="term" value="C:cell surface"/>
    <property type="evidence" value="ECO:0007669"/>
    <property type="project" value="TreeGrafter"/>
</dbReference>
<comment type="similarity">
    <text evidence="2">Belongs to the glycosyl hydrolase 5 (cellulase A) family.</text>
</comment>
<accession>A0A2G5BCM9</accession>
<evidence type="ECO:0000313" key="13">
    <source>
        <dbReference type="Proteomes" id="UP000242474"/>
    </source>
</evidence>
<evidence type="ECO:0000256" key="7">
    <source>
        <dbReference type="ARBA" id="ARBA00023316"/>
    </source>
</evidence>
<keyword evidence="6" id="KW-0326">Glycosidase</keyword>
<dbReference type="Pfam" id="PF00150">
    <property type="entry name" value="Cellulase"/>
    <property type="match status" value="1"/>
</dbReference>
<comment type="catalytic activity">
    <reaction evidence="8">
        <text>Successive hydrolysis of beta-D-glucose units from the non-reducing ends of (1-&gt;3)-beta-D-glucans, releasing alpha-glucose.</text>
        <dbReference type="EC" id="3.2.1.58"/>
    </reaction>
</comment>
<keyword evidence="3" id="KW-0964">Secreted</keyword>
<evidence type="ECO:0000256" key="6">
    <source>
        <dbReference type="ARBA" id="ARBA00023295"/>
    </source>
</evidence>
<dbReference type="GO" id="GO:0009251">
    <property type="term" value="P:glucan catabolic process"/>
    <property type="evidence" value="ECO:0007669"/>
    <property type="project" value="TreeGrafter"/>
</dbReference>
<feature type="domain" description="Glycoside hydrolase family 5" evidence="11">
    <location>
        <begin position="358"/>
        <end position="641"/>
    </location>
</feature>
<protein>
    <recommendedName>
        <fullName evidence="9">glucan 1,3-beta-glucosidase</fullName>
        <ecNumber evidence="9">3.2.1.58</ecNumber>
    </recommendedName>
</protein>
<dbReference type="GO" id="GO:0005576">
    <property type="term" value="C:extracellular region"/>
    <property type="evidence" value="ECO:0007669"/>
    <property type="project" value="UniProtKB-SubCell"/>
</dbReference>
<dbReference type="InterPro" id="IPR017853">
    <property type="entry name" value="GH"/>
</dbReference>
<evidence type="ECO:0000256" key="8">
    <source>
        <dbReference type="ARBA" id="ARBA00036824"/>
    </source>
</evidence>
<dbReference type="PANTHER" id="PTHR31297:SF1">
    <property type="entry name" value="GLUCAN 1,3-BETA-GLUCOSIDASE I_II-RELATED"/>
    <property type="match status" value="1"/>
</dbReference>
<dbReference type="EMBL" id="KZ303498">
    <property type="protein sequence ID" value="PIA16766.1"/>
    <property type="molecule type" value="Genomic_DNA"/>
</dbReference>
<dbReference type="EC" id="3.2.1.58" evidence="9"/>
<evidence type="ECO:0000313" key="12">
    <source>
        <dbReference type="EMBL" id="PIA16766.1"/>
    </source>
</evidence>